<dbReference type="FunFam" id="3.40.50.720:FF:000084">
    <property type="entry name" value="Short-chain dehydrogenase reductase"/>
    <property type="match status" value="1"/>
</dbReference>
<dbReference type="Gene3D" id="3.40.50.720">
    <property type="entry name" value="NAD(P)-binding Rossmann-like Domain"/>
    <property type="match status" value="1"/>
</dbReference>
<dbReference type="Proteomes" id="UP000236546">
    <property type="component" value="Unassembled WGS sequence"/>
</dbReference>
<dbReference type="PROSITE" id="PS00061">
    <property type="entry name" value="ADH_SHORT"/>
    <property type="match status" value="1"/>
</dbReference>
<comment type="similarity">
    <text evidence="1 4">Belongs to the short-chain dehydrogenases/reductases (SDR) family.</text>
</comment>
<keyword evidence="3" id="KW-0560">Oxidoreductase</keyword>
<sequence>MSLSTKVILVTGSASGLGRCIAETLLARGASVTISDINSERLATTLSELSATFSPDRLLAVQVDVTDEKSVQLLVEQTVQRFHHIDVVVNNAGIMDKFAPVGDCDTGMWESILNVNLTGAYYVTKHAMPHLLARAEERGGGEQGSLVINIGSTASFSGLTAGVAYTVSKHGLVAMTKHTAGYYGPRGVYSVALQPGGMSETRITDAFASGMHKEGLNAIKEAHPKTINVPISHVARYAAFLSEDGIGQSSNGGCVTITGNWPEA</sequence>
<reference evidence="5 6" key="1">
    <citation type="submission" date="2017-02" db="EMBL/GenBank/DDBJ databases">
        <title>Genomes of Trichoderma spp. with biocontrol activity.</title>
        <authorList>
            <person name="Gardiner D."/>
            <person name="Kazan K."/>
            <person name="Vos C."/>
            <person name="Harvey P."/>
        </authorList>
    </citation>
    <scope>NUCLEOTIDE SEQUENCE [LARGE SCALE GENOMIC DNA]</scope>
    <source>
        <strain evidence="5 6">A5MH</strain>
    </source>
</reference>
<dbReference type="Pfam" id="PF00106">
    <property type="entry name" value="adh_short"/>
    <property type="match status" value="1"/>
</dbReference>
<keyword evidence="2" id="KW-0521">NADP</keyword>
<evidence type="ECO:0000313" key="6">
    <source>
        <dbReference type="Proteomes" id="UP000236546"/>
    </source>
</evidence>
<dbReference type="EMBL" id="MTYH01000026">
    <property type="protein sequence ID" value="PNP45162.1"/>
    <property type="molecule type" value="Genomic_DNA"/>
</dbReference>
<proteinExistence type="inferred from homology"/>
<dbReference type="PRINTS" id="PR00081">
    <property type="entry name" value="GDHRDH"/>
</dbReference>
<organism evidence="5 6">
    <name type="scientific">Trichoderma gamsii</name>
    <dbReference type="NCBI Taxonomy" id="398673"/>
    <lineage>
        <taxon>Eukaryota</taxon>
        <taxon>Fungi</taxon>
        <taxon>Dikarya</taxon>
        <taxon>Ascomycota</taxon>
        <taxon>Pezizomycotina</taxon>
        <taxon>Sordariomycetes</taxon>
        <taxon>Hypocreomycetidae</taxon>
        <taxon>Hypocreales</taxon>
        <taxon>Hypocreaceae</taxon>
        <taxon>Trichoderma</taxon>
    </lineage>
</organism>
<dbReference type="InterPro" id="IPR020904">
    <property type="entry name" value="Sc_DH/Rdtase_CS"/>
</dbReference>
<dbReference type="InterPro" id="IPR036291">
    <property type="entry name" value="NAD(P)-bd_dom_sf"/>
</dbReference>
<evidence type="ECO:0000313" key="5">
    <source>
        <dbReference type="EMBL" id="PNP45162.1"/>
    </source>
</evidence>
<evidence type="ECO:0000256" key="3">
    <source>
        <dbReference type="ARBA" id="ARBA00023002"/>
    </source>
</evidence>
<protein>
    <recommendedName>
        <fullName evidence="7">Short chain dehydrogenase</fullName>
    </recommendedName>
</protein>
<evidence type="ECO:0000256" key="4">
    <source>
        <dbReference type="RuleBase" id="RU000363"/>
    </source>
</evidence>
<dbReference type="SUPFAM" id="SSF51735">
    <property type="entry name" value="NAD(P)-binding Rossmann-fold domains"/>
    <property type="match status" value="1"/>
</dbReference>
<dbReference type="OrthoDB" id="47007at2759"/>
<evidence type="ECO:0000256" key="2">
    <source>
        <dbReference type="ARBA" id="ARBA00022857"/>
    </source>
</evidence>
<name>A0A2K0TI26_9HYPO</name>
<dbReference type="PANTHER" id="PTHR24321:SF8">
    <property type="entry name" value="ESTRADIOL 17-BETA-DEHYDROGENASE 8-RELATED"/>
    <property type="match status" value="1"/>
</dbReference>
<evidence type="ECO:0008006" key="7">
    <source>
        <dbReference type="Google" id="ProtNLM"/>
    </source>
</evidence>
<dbReference type="InterPro" id="IPR002347">
    <property type="entry name" value="SDR_fam"/>
</dbReference>
<gene>
    <name evidence="5" type="ORF">TGAMA5MH_03213</name>
</gene>
<dbReference type="GO" id="GO:0016491">
    <property type="term" value="F:oxidoreductase activity"/>
    <property type="evidence" value="ECO:0007669"/>
    <property type="project" value="UniProtKB-KW"/>
</dbReference>
<accession>A0A2K0TI26</accession>
<comment type="caution">
    <text evidence="5">The sequence shown here is derived from an EMBL/GenBank/DDBJ whole genome shotgun (WGS) entry which is preliminary data.</text>
</comment>
<evidence type="ECO:0000256" key="1">
    <source>
        <dbReference type="ARBA" id="ARBA00006484"/>
    </source>
</evidence>
<dbReference type="CDD" id="cd05233">
    <property type="entry name" value="SDR_c"/>
    <property type="match status" value="1"/>
</dbReference>
<dbReference type="PANTHER" id="PTHR24321">
    <property type="entry name" value="DEHYDROGENASES, SHORT CHAIN"/>
    <property type="match status" value="1"/>
</dbReference>
<dbReference type="AlphaFoldDB" id="A0A2K0TI26"/>
<dbReference type="PRINTS" id="PR00080">
    <property type="entry name" value="SDRFAMILY"/>
</dbReference>